<organism evidence="2 3">
    <name type="scientific">Trypanosoma equiperdum</name>
    <dbReference type="NCBI Taxonomy" id="5694"/>
    <lineage>
        <taxon>Eukaryota</taxon>
        <taxon>Discoba</taxon>
        <taxon>Euglenozoa</taxon>
        <taxon>Kinetoplastea</taxon>
        <taxon>Metakinetoplastina</taxon>
        <taxon>Trypanosomatida</taxon>
        <taxon>Trypanosomatidae</taxon>
        <taxon>Trypanosoma</taxon>
    </lineage>
</organism>
<dbReference type="RefSeq" id="XP_067077301.1">
    <property type="nucleotide sequence ID" value="XM_067221200.1"/>
</dbReference>
<dbReference type="EMBL" id="CZPT02000398">
    <property type="protein sequence ID" value="SCU65752.1"/>
    <property type="molecule type" value="Genomic_DNA"/>
</dbReference>
<evidence type="ECO:0000256" key="1">
    <source>
        <dbReference type="SAM" id="MobiDB-lite"/>
    </source>
</evidence>
<comment type="caution">
    <text evidence="2">The sequence shown here is derived from an EMBL/GenBank/DDBJ whole genome shotgun (WGS) entry which is preliminary data.</text>
</comment>
<feature type="compositionally biased region" description="Basic and acidic residues" evidence="1">
    <location>
        <begin position="294"/>
        <end position="306"/>
    </location>
</feature>
<protein>
    <submittedName>
        <fullName evidence="2">Uncharacterized protein</fullName>
    </submittedName>
</protein>
<evidence type="ECO:0000313" key="3">
    <source>
        <dbReference type="Proteomes" id="UP000195570"/>
    </source>
</evidence>
<gene>
    <name evidence="2" type="ORF">TEOVI_000628700</name>
</gene>
<proteinExistence type="predicted"/>
<reference evidence="2" key="1">
    <citation type="submission" date="2016-09" db="EMBL/GenBank/DDBJ databases">
        <authorList>
            <person name="Hebert L."/>
            <person name="Moumen B."/>
        </authorList>
    </citation>
    <scope>NUCLEOTIDE SEQUENCE [LARGE SCALE GENOMIC DNA]</scope>
    <source>
        <strain evidence="2">OVI</strain>
    </source>
</reference>
<keyword evidence="3" id="KW-1185">Reference proteome</keyword>
<evidence type="ECO:0000313" key="2">
    <source>
        <dbReference type="EMBL" id="SCU65752.1"/>
    </source>
</evidence>
<accession>A0A1G4I299</accession>
<dbReference type="VEuPathDB" id="TriTrypDB:TEOVI_000628700"/>
<dbReference type="GeneID" id="92380221"/>
<dbReference type="AlphaFoldDB" id="A0A1G4I299"/>
<name>A0A1G4I299_TRYEQ</name>
<sequence>METESKTTVTSGAPWKYNGALVRDPTKRKSSDLLPKNLRKCPYCRRFGCSEHISRCGQQLVECSCCGMEVEMARLAAHEEYYCKGRERSQTRVLCSEPPTPPCEQKSDVSCSKGHVCEDVLPSATERTAQVCRKHTDRKVKPAVSNGKQAVETNLKGVSPECKIKGDDVQQTATHVYPVEPPPLPNTVQLEERTAVGALTENPSERSKMDGEVVRQKPSFSGFVKASHEVLKDIKNCRSHATHSTKCNTTTSLWGASRRLSGMPYPRLRGSSAFGAFTGFSKVAKGNVGVASRTETRHSRQQKDDTLTETGPSIPPQRVCVRSKSAAAGQ</sequence>
<feature type="region of interest" description="Disordered" evidence="1">
    <location>
        <begin position="289"/>
        <end position="330"/>
    </location>
</feature>
<dbReference type="Proteomes" id="UP000195570">
    <property type="component" value="Unassembled WGS sequence"/>
</dbReference>